<evidence type="ECO:0000313" key="3">
    <source>
        <dbReference type="Proteomes" id="UP001156398"/>
    </source>
</evidence>
<reference evidence="2 3" key="1">
    <citation type="submission" date="2023-05" db="EMBL/GenBank/DDBJ databases">
        <title>Streptantibioticus silvisoli sp. nov., acidotolerant actinomycetes 1 from pine litter.</title>
        <authorList>
            <person name="Swiecimska M."/>
            <person name="Golinska P."/>
            <person name="Sangal V."/>
            <person name="Wachnowicz B."/>
            <person name="Goodfellow M."/>
        </authorList>
    </citation>
    <scope>NUCLEOTIDE SEQUENCE</scope>
    <source>
        <strain evidence="2">SL13</strain>
        <strain evidence="1 3">SL54</strain>
    </source>
</reference>
<sequence>MAGMKDAQRVTDAAVREVAGPADGIALFGDLPRTARFELEPARRFIDHAAQEYRKCLDSRDADGVPSHLPRASGLLFGQFDGNEITISDIEFVPNVRDSDESVMAEFEGTIAPRFGDVYRNPGRGFWSDEKGVLQAIKDRFTSGLELMGSIHSHPNWHEIGPPHERYQKLSEHPTLMDEYLFRQSCWPVNVIWYVHENSRGMAHRVAGWRPGTDECDRLDIRIPSAICEAFNVESLPGV</sequence>
<evidence type="ECO:0000313" key="1">
    <source>
        <dbReference type="EMBL" id="MDI5961326.1"/>
    </source>
</evidence>
<evidence type="ECO:0008006" key="4">
    <source>
        <dbReference type="Google" id="ProtNLM"/>
    </source>
</evidence>
<keyword evidence="3" id="KW-1185">Reference proteome</keyword>
<evidence type="ECO:0000313" key="2">
    <source>
        <dbReference type="EMBL" id="MDI5968832.1"/>
    </source>
</evidence>
<organism evidence="2">
    <name type="scientific">Streptantibioticus silvisoli</name>
    <dbReference type="NCBI Taxonomy" id="2705255"/>
    <lineage>
        <taxon>Bacteria</taxon>
        <taxon>Bacillati</taxon>
        <taxon>Actinomycetota</taxon>
        <taxon>Actinomycetes</taxon>
        <taxon>Kitasatosporales</taxon>
        <taxon>Streptomycetaceae</taxon>
        <taxon>Streptantibioticus</taxon>
    </lineage>
</organism>
<dbReference type="RefSeq" id="WP_271313928.1">
    <property type="nucleotide sequence ID" value="NZ_JAAGKO020000001.1"/>
</dbReference>
<dbReference type="EMBL" id="JABXJJ020000006">
    <property type="protein sequence ID" value="MDI5968832.1"/>
    <property type="molecule type" value="Genomic_DNA"/>
</dbReference>
<dbReference type="AlphaFoldDB" id="A0AA90K7Y4"/>
<comment type="caution">
    <text evidence="2">The sequence shown here is derived from an EMBL/GenBank/DDBJ whole genome shotgun (WGS) entry which is preliminary data.</text>
</comment>
<dbReference type="Proteomes" id="UP001156398">
    <property type="component" value="Unassembled WGS sequence"/>
</dbReference>
<dbReference type="Gene3D" id="3.40.140.10">
    <property type="entry name" value="Cytidine Deaminase, domain 2"/>
    <property type="match status" value="1"/>
</dbReference>
<protein>
    <recommendedName>
        <fullName evidence="4">JAB domain-containing protein</fullName>
    </recommendedName>
</protein>
<gene>
    <name evidence="1" type="ORF">POF43_001060</name>
    <name evidence="2" type="ORF">POF50_005650</name>
</gene>
<accession>A0AA90K7Y4</accession>
<proteinExistence type="predicted"/>
<name>A0AA90K7Y4_9ACTN</name>
<dbReference type="EMBL" id="JAAGKO020000001">
    <property type="protein sequence ID" value="MDI5961326.1"/>
    <property type="molecule type" value="Genomic_DNA"/>
</dbReference>
<dbReference type="SUPFAM" id="SSF102712">
    <property type="entry name" value="JAB1/MPN domain"/>
    <property type="match status" value="1"/>
</dbReference>